<dbReference type="Proteomes" id="UP001165090">
    <property type="component" value="Unassembled WGS sequence"/>
</dbReference>
<proteinExistence type="predicted"/>
<name>A0ABQ5SLT1_9CHLO</name>
<dbReference type="EMBL" id="BSDZ01000094">
    <property type="protein sequence ID" value="GLI70433.1"/>
    <property type="molecule type" value="Genomic_DNA"/>
</dbReference>
<protein>
    <submittedName>
        <fullName evidence="3">Uncharacterized protein</fullName>
    </submittedName>
</protein>
<feature type="coiled-coil region" evidence="1">
    <location>
        <begin position="132"/>
        <end position="166"/>
    </location>
</feature>
<feature type="region of interest" description="Disordered" evidence="2">
    <location>
        <begin position="64"/>
        <end position="127"/>
    </location>
</feature>
<evidence type="ECO:0000313" key="4">
    <source>
        <dbReference type="Proteomes" id="UP001165090"/>
    </source>
</evidence>
<reference evidence="3 4" key="1">
    <citation type="journal article" date="2023" name="IScience">
        <title>Expanded male sex-determining region conserved during the evolution of homothallism in the green alga Volvox.</title>
        <authorList>
            <person name="Yamamoto K."/>
            <person name="Matsuzaki R."/>
            <person name="Mahakham W."/>
            <person name="Heman W."/>
            <person name="Sekimoto H."/>
            <person name="Kawachi M."/>
            <person name="Minakuchi Y."/>
            <person name="Toyoda A."/>
            <person name="Nozaki H."/>
        </authorList>
    </citation>
    <scope>NUCLEOTIDE SEQUENCE [LARGE SCALE GENOMIC DNA]</scope>
    <source>
        <strain evidence="3 4">NIES-4468</strain>
    </source>
</reference>
<evidence type="ECO:0000256" key="1">
    <source>
        <dbReference type="SAM" id="Coils"/>
    </source>
</evidence>
<keyword evidence="4" id="KW-1185">Reference proteome</keyword>
<keyword evidence="1" id="KW-0175">Coiled coil</keyword>
<sequence length="168" mass="18393">MGKLDPSQQDRWWKSRIEKEELQYGLKQEQSAEAAKPATKEFTVLNTLGQPQVKRVIADPQLTGAGAILTPRDQQPSRPPTAGPPPPVEDTQSVASAAKPVAIKVGSVASQPRTNKGSQAGTESQSALAKRLDLLEEALAAERVKRLQAEEEMRQLMALQQQHRKKVI</sequence>
<evidence type="ECO:0000256" key="2">
    <source>
        <dbReference type="SAM" id="MobiDB-lite"/>
    </source>
</evidence>
<feature type="compositionally biased region" description="Pro residues" evidence="2">
    <location>
        <begin position="77"/>
        <end position="88"/>
    </location>
</feature>
<accession>A0ABQ5SLT1</accession>
<feature type="compositionally biased region" description="Polar residues" evidence="2">
    <location>
        <begin position="108"/>
        <end position="126"/>
    </location>
</feature>
<comment type="caution">
    <text evidence="3">The sequence shown here is derived from an EMBL/GenBank/DDBJ whole genome shotgun (WGS) entry which is preliminary data.</text>
</comment>
<evidence type="ECO:0000313" key="3">
    <source>
        <dbReference type="EMBL" id="GLI70433.1"/>
    </source>
</evidence>
<organism evidence="3 4">
    <name type="scientific">Volvox africanus</name>
    <dbReference type="NCBI Taxonomy" id="51714"/>
    <lineage>
        <taxon>Eukaryota</taxon>
        <taxon>Viridiplantae</taxon>
        <taxon>Chlorophyta</taxon>
        <taxon>core chlorophytes</taxon>
        <taxon>Chlorophyceae</taxon>
        <taxon>CS clade</taxon>
        <taxon>Chlamydomonadales</taxon>
        <taxon>Volvocaceae</taxon>
        <taxon>Volvox</taxon>
    </lineage>
</organism>
<gene>
    <name evidence="3" type="ORF">VaNZ11_015342</name>
</gene>